<gene>
    <name evidence="10" type="ORF">Ctob_001575</name>
</gene>
<dbReference type="Proteomes" id="UP000037460">
    <property type="component" value="Unassembled WGS sequence"/>
</dbReference>
<protein>
    <submittedName>
        <fullName evidence="10">Prenylcysteine oxidase-like protein</fullName>
    </submittedName>
</protein>
<keyword evidence="4" id="KW-0732">Signal</keyword>
<name>A0A0M0JAL9_9EUKA</name>
<evidence type="ECO:0000313" key="11">
    <source>
        <dbReference type="Proteomes" id="UP000037460"/>
    </source>
</evidence>
<proteinExistence type="inferred from homology"/>
<evidence type="ECO:0000256" key="6">
    <source>
        <dbReference type="ARBA" id="ARBA00023002"/>
    </source>
</evidence>
<dbReference type="InterPro" id="IPR017046">
    <property type="entry name" value="Prenylcysteine_Oxase1"/>
</dbReference>
<keyword evidence="5" id="KW-0274">FAD</keyword>
<dbReference type="GO" id="GO:0030327">
    <property type="term" value="P:prenylated protein catabolic process"/>
    <property type="evidence" value="ECO:0007669"/>
    <property type="project" value="TreeGrafter"/>
</dbReference>
<dbReference type="GO" id="GO:0001735">
    <property type="term" value="F:prenylcysteine oxidase activity"/>
    <property type="evidence" value="ECO:0007669"/>
    <property type="project" value="InterPro"/>
</dbReference>
<dbReference type="OrthoDB" id="437369at2759"/>
<comment type="similarity">
    <text evidence="2">Belongs to the prenylcysteine oxidase family.</text>
</comment>
<comment type="cofactor">
    <cofactor evidence="1">
        <name>FAD</name>
        <dbReference type="ChEBI" id="CHEBI:57692"/>
    </cofactor>
</comment>
<evidence type="ECO:0000256" key="2">
    <source>
        <dbReference type="ARBA" id="ARBA00009967"/>
    </source>
</evidence>
<keyword evidence="7" id="KW-0325">Glycoprotein</keyword>
<accession>A0A0M0JAL9</accession>
<sequence length="592" mass="62682">MSGIPPPNIAIIGGGIGGAFAAAWLRNASVRHLDVYEASERIGGRTLATQDQDETWATVELGATMGITENRYILEAARSLGLATELRSEVSWRGGGRLAIVGAGRKLAFEEGAWKATTLVRLLSRYGGRTLYRLGQQGSESIRNFSRIYAAQDDGRAFATVDELLAVGGLHEWPRRSCAEAMAVLFSDAAAPAATELVAGLMRNNYGQDWAPSGALCCFTAIAPLAAGGSAAAIGLVGGWEELTRGLLQSSSRSRSRRGSAGEDDPAAATIGATRPQLHLSRQVTSVVTQDDGRFVLSFADGSSAARVYDHVVLAAPCPTLPATAEAHDESPNLLRRCAPVPYQHVYVTLVWGLLDPAYFGKSEHAASFNAKFSDVLVADAAGRSVPFLSIGRFDEQHAPPAHDSAPPAFPSAAVSAHDSAECARLYAGAHDGAGAIPRWKLFSAQELSPADLAPLILCHEERLTVRHAWTSPGAYPISRPRNLSSFVLHESVSGGLFLHPSAIEAATSAMEVVAVAARNAALLLVQRLAQIRRANRLRENAELHQKFVEANAARAEADAAPPKSQFPRGETPNAKVGKGECAAGERVQPGE</sequence>
<evidence type="ECO:0000256" key="7">
    <source>
        <dbReference type="ARBA" id="ARBA00023180"/>
    </source>
</evidence>
<dbReference type="GO" id="GO:0030328">
    <property type="term" value="P:prenylcysteine catabolic process"/>
    <property type="evidence" value="ECO:0007669"/>
    <property type="project" value="InterPro"/>
</dbReference>
<keyword evidence="11" id="KW-1185">Reference proteome</keyword>
<evidence type="ECO:0000256" key="4">
    <source>
        <dbReference type="ARBA" id="ARBA00022729"/>
    </source>
</evidence>
<organism evidence="10 11">
    <name type="scientific">Chrysochromulina tobinii</name>
    <dbReference type="NCBI Taxonomy" id="1460289"/>
    <lineage>
        <taxon>Eukaryota</taxon>
        <taxon>Haptista</taxon>
        <taxon>Haptophyta</taxon>
        <taxon>Prymnesiophyceae</taxon>
        <taxon>Prymnesiales</taxon>
        <taxon>Chrysochromulinaceae</taxon>
        <taxon>Chrysochromulina</taxon>
    </lineage>
</organism>
<feature type="region of interest" description="Disordered" evidence="8">
    <location>
        <begin position="248"/>
        <end position="273"/>
    </location>
</feature>
<reference evidence="11" key="1">
    <citation type="journal article" date="2015" name="PLoS Genet.">
        <title>Genome Sequence and Transcriptome Analyses of Chrysochromulina tobin: Metabolic Tools for Enhanced Algal Fitness in the Prominent Order Prymnesiales (Haptophyceae).</title>
        <authorList>
            <person name="Hovde B.T."/>
            <person name="Deodato C.R."/>
            <person name="Hunsperger H.M."/>
            <person name="Ryken S.A."/>
            <person name="Yost W."/>
            <person name="Jha R.K."/>
            <person name="Patterson J."/>
            <person name="Monnat R.J. Jr."/>
            <person name="Barlow S.B."/>
            <person name="Starkenburg S.R."/>
            <person name="Cattolico R.A."/>
        </authorList>
    </citation>
    <scope>NUCLEOTIDE SEQUENCE</scope>
    <source>
        <strain evidence="11">CCMP291</strain>
    </source>
</reference>
<dbReference type="Gene3D" id="3.50.50.60">
    <property type="entry name" value="FAD/NAD(P)-binding domain"/>
    <property type="match status" value="1"/>
</dbReference>
<evidence type="ECO:0000256" key="8">
    <source>
        <dbReference type="SAM" id="MobiDB-lite"/>
    </source>
</evidence>
<feature type="region of interest" description="Disordered" evidence="8">
    <location>
        <begin position="554"/>
        <end position="592"/>
    </location>
</feature>
<evidence type="ECO:0000259" key="9">
    <source>
        <dbReference type="Pfam" id="PF07156"/>
    </source>
</evidence>
<keyword evidence="6" id="KW-0560">Oxidoreductase</keyword>
<feature type="domain" description="Prenylcysteine lyase" evidence="9">
    <location>
        <begin position="109"/>
        <end position="531"/>
    </location>
</feature>
<dbReference type="PANTHER" id="PTHR15944">
    <property type="entry name" value="FARNESYLCYSTEINE LYASE"/>
    <property type="match status" value="1"/>
</dbReference>
<evidence type="ECO:0000313" key="10">
    <source>
        <dbReference type="EMBL" id="KOO23611.1"/>
    </source>
</evidence>
<evidence type="ECO:0000256" key="3">
    <source>
        <dbReference type="ARBA" id="ARBA00022630"/>
    </source>
</evidence>
<dbReference type="InterPro" id="IPR010795">
    <property type="entry name" value="Prenylcys_lyase"/>
</dbReference>
<dbReference type="InterPro" id="IPR036188">
    <property type="entry name" value="FAD/NAD-bd_sf"/>
</dbReference>
<dbReference type="PANTHER" id="PTHR15944:SF0">
    <property type="entry name" value="PRENYLCYSTEINE LYASE DOMAIN-CONTAINING PROTEIN"/>
    <property type="match status" value="1"/>
</dbReference>
<evidence type="ECO:0000256" key="5">
    <source>
        <dbReference type="ARBA" id="ARBA00022827"/>
    </source>
</evidence>
<evidence type="ECO:0000256" key="1">
    <source>
        <dbReference type="ARBA" id="ARBA00001974"/>
    </source>
</evidence>
<dbReference type="Pfam" id="PF07156">
    <property type="entry name" value="Prenylcys_lyase"/>
    <property type="match status" value="1"/>
</dbReference>
<comment type="caution">
    <text evidence="10">The sequence shown here is derived from an EMBL/GenBank/DDBJ whole genome shotgun (WGS) entry which is preliminary data.</text>
</comment>
<keyword evidence="3" id="KW-0285">Flavoprotein</keyword>
<dbReference type="EMBL" id="JWZX01003175">
    <property type="protein sequence ID" value="KOO23611.1"/>
    <property type="molecule type" value="Genomic_DNA"/>
</dbReference>
<dbReference type="SUPFAM" id="SSF51905">
    <property type="entry name" value="FAD/NAD(P)-binding domain"/>
    <property type="match status" value="1"/>
</dbReference>
<dbReference type="Pfam" id="PF13450">
    <property type="entry name" value="NAD_binding_8"/>
    <property type="match status" value="1"/>
</dbReference>
<dbReference type="AlphaFoldDB" id="A0A0M0JAL9"/>